<proteinExistence type="predicted"/>
<evidence type="ECO:0000313" key="1">
    <source>
        <dbReference type="EMBL" id="MBE9191057.1"/>
    </source>
</evidence>
<sequence>MTRAKKKLQRPRCAGVGSALSVNLSPRWMQRSHYNAIVKADSKSRCQLS</sequence>
<evidence type="ECO:0000313" key="2">
    <source>
        <dbReference type="Proteomes" id="UP000651156"/>
    </source>
</evidence>
<organism evidence="1 2">
    <name type="scientific">Gloeocapsopsis crepidinum LEGE 06123</name>
    <dbReference type="NCBI Taxonomy" id="588587"/>
    <lineage>
        <taxon>Bacteria</taxon>
        <taxon>Bacillati</taxon>
        <taxon>Cyanobacteriota</taxon>
        <taxon>Cyanophyceae</taxon>
        <taxon>Oscillatoriophycideae</taxon>
        <taxon>Chroococcales</taxon>
        <taxon>Chroococcaceae</taxon>
        <taxon>Gloeocapsopsis</taxon>
    </lineage>
</organism>
<reference evidence="1 2" key="1">
    <citation type="submission" date="2020-10" db="EMBL/GenBank/DDBJ databases">
        <authorList>
            <person name="Castelo-Branco R."/>
            <person name="Eusebio N."/>
            <person name="Adriana R."/>
            <person name="Vieira A."/>
            <person name="Brugerolle De Fraissinette N."/>
            <person name="Rezende De Castro R."/>
            <person name="Schneider M.P."/>
            <person name="Vasconcelos V."/>
            <person name="Leao P.N."/>
        </authorList>
    </citation>
    <scope>NUCLEOTIDE SEQUENCE [LARGE SCALE GENOMIC DNA]</scope>
    <source>
        <strain evidence="1 2">LEGE 06123</strain>
    </source>
</reference>
<dbReference type="EMBL" id="JADEWN010000026">
    <property type="protein sequence ID" value="MBE9191057.1"/>
    <property type="molecule type" value="Genomic_DNA"/>
</dbReference>
<comment type="caution">
    <text evidence="1">The sequence shown here is derived from an EMBL/GenBank/DDBJ whole genome shotgun (WGS) entry which is preliminary data.</text>
</comment>
<name>A0ABR9US13_9CHRO</name>
<dbReference type="Proteomes" id="UP000651156">
    <property type="component" value="Unassembled WGS sequence"/>
</dbReference>
<keyword evidence="2" id="KW-1185">Reference proteome</keyword>
<gene>
    <name evidence="1" type="ORF">IQ230_11970</name>
</gene>
<protein>
    <submittedName>
        <fullName evidence="1">Uncharacterized protein</fullName>
    </submittedName>
</protein>
<dbReference type="RefSeq" id="WP_193932220.1">
    <property type="nucleotide sequence ID" value="NZ_CAWPMZ010000052.1"/>
</dbReference>
<accession>A0ABR9US13</accession>